<name>A0A645G624_9ZZZZ</name>
<feature type="region of interest" description="Disordered" evidence="1">
    <location>
        <begin position="1"/>
        <end position="20"/>
    </location>
</feature>
<protein>
    <submittedName>
        <fullName evidence="2">Uncharacterized protein</fullName>
    </submittedName>
</protein>
<reference evidence="2" key="1">
    <citation type="submission" date="2019-08" db="EMBL/GenBank/DDBJ databases">
        <authorList>
            <person name="Kucharzyk K."/>
            <person name="Murdoch R.W."/>
            <person name="Higgins S."/>
            <person name="Loffler F."/>
        </authorList>
    </citation>
    <scope>NUCLEOTIDE SEQUENCE</scope>
</reference>
<dbReference type="EMBL" id="VSSQ01066921">
    <property type="protein sequence ID" value="MPN19373.1"/>
    <property type="molecule type" value="Genomic_DNA"/>
</dbReference>
<accession>A0A645G624</accession>
<comment type="caution">
    <text evidence="2">The sequence shown here is derived from an EMBL/GenBank/DDBJ whole genome shotgun (WGS) entry which is preliminary data.</text>
</comment>
<dbReference type="AlphaFoldDB" id="A0A645G624"/>
<proteinExistence type="predicted"/>
<organism evidence="2">
    <name type="scientific">bioreactor metagenome</name>
    <dbReference type="NCBI Taxonomy" id="1076179"/>
    <lineage>
        <taxon>unclassified sequences</taxon>
        <taxon>metagenomes</taxon>
        <taxon>ecological metagenomes</taxon>
    </lineage>
</organism>
<gene>
    <name evidence="2" type="ORF">SDC9_166742</name>
</gene>
<evidence type="ECO:0000313" key="2">
    <source>
        <dbReference type="EMBL" id="MPN19373.1"/>
    </source>
</evidence>
<evidence type="ECO:0000256" key="1">
    <source>
        <dbReference type="SAM" id="MobiDB-lite"/>
    </source>
</evidence>
<sequence length="163" mass="18236">MADRFPGGHPTKKGIGPAQHGRCSLHVPLLHGRTNAATGNWNALVSPGGHFIYGEAHFLSQCSEQRDVPGALAAECIIEPGHGGFHEKPLHQHPNKVRRLHGRIGFIKRIRHRLADGGKGGKARRTRHKQARLFAECFQRVVRKCIDEGMLRLFLRQLQRCIN</sequence>